<evidence type="ECO:0000259" key="1">
    <source>
        <dbReference type="PROSITE" id="PS51819"/>
    </source>
</evidence>
<keyword evidence="3" id="KW-1185">Reference proteome</keyword>
<dbReference type="InterPro" id="IPR029068">
    <property type="entry name" value="Glyas_Bleomycin-R_OHBP_Dase"/>
</dbReference>
<feature type="domain" description="VOC" evidence="1">
    <location>
        <begin position="7"/>
        <end position="131"/>
    </location>
</feature>
<organism evidence="2 3">
    <name type="scientific">Hespellia stercorisuis DSM 15480</name>
    <dbReference type="NCBI Taxonomy" id="1121950"/>
    <lineage>
        <taxon>Bacteria</taxon>
        <taxon>Bacillati</taxon>
        <taxon>Bacillota</taxon>
        <taxon>Clostridia</taxon>
        <taxon>Lachnospirales</taxon>
        <taxon>Lachnospiraceae</taxon>
        <taxon>Hespellia</taxon>
    </lineage>
</organism>
<dbReference type="Proteomes" id="UP000184301">
    <property type="component" value="Unassembled WGS sequence"/>
</dbReference>
<dbReference type="EMBL" id="FQZY01000067">
    <property type="protein sequence ID" value="SHK64278.1"/>
    <property type="molecule type" value="Genomic_DNA"/>
</dbReference>
<dbReference type="InterPro" id="IPR004360">
    <property type="entry name" value="Glyas_Fos-R_dOase_dom"/>
</dbReference>
<dbReference type="InterPro" id="IPR037523">
    <property type="entry name" value="VOC_core"/>
</dbReference>
<accession>A0A1M6U5A5</accession>
<dbReference type="SUPFAM" id="SSF54593">
    <property type="entry name" value="Glyoxalase/Bleomycin resistance protein/Dihydroxybiphenyl dioxygenase"/>
    <property type="match status" value="1"/>
</dbReference>
<dbReference type="STRING" id="1121950.SAMN02745243_03401"/>
<evidence type="ECO:0000313" key="3">
    <source>
        <dbReference type="Proteomes" id="UP000184301"/>
    </source>
</evidence>
<reference evidence="2 3" key="1">
    <citation type="submission" date="2016-11" db="EMBL/GenBank/DDBJ databases">
        <authorList>
            <person name="Jaros S."/>
            <person name="Januszkiewicz K."/>
            <person name="Wedrychowicz H."/>
        </authorList>
    </citation>
    <scope>NUCLEOTIDE SEQUENCE [LARGE SCALE GENOMIC DNA]</scope>
    <source>
        <strain evidence="2 3">DSM 15480</strain>
    </source>
</reference>
<evidence type="ECO:0000313" key="2">
    <source>
        <dbReference type="EMBL" id="SHK64278.1"/>
    </source>
</evidence>
<dbReference type="Pfam" id="PF00903">
    <property type="entry name" value="Glyoxalase"/>
    <property type="match status" value="1"/>
</dbReference>
<dbReference type="Gene3D" id="3.10.180.10">
    <property type="entry name" value="2,3-Dihydroxybiphenyl 1,2-Dioxygenase, domain 1"/>
    <property type="match status" value="1"/>
</dbReference>
<sequence>MSRLVKGIHHVALKCSSVEQYEEAVAFYHEILELPVVRSWGEGESAGIMIDTGSGLIEIFAQGQAQQETGSVNHFAFATNQPDMCVKAVREAGYKVTLEPKELTINSIPAFPVRIAFVIGPVGEEIEFFEEK</sequence>
<protein>
    <submittedName>
        <fullName evidence="2">Glyoxylase I family protein</fullName>
    </submittedName>
</protein>
<dbReference type="PROSITE" id="PS51819">
    <property type="entry name" value="VOC"/>
    <property type="match status" value="1"/>
</dbReference>
<dbReference type="AlphaFoldDB" id="A0A1M6U5A5"/>
<gene>
    <name evidence="2" type="ORF">SAMN02745243_03401</name>
</gene>
<dbReference type="OrthoDB" id="9814858at2"/>
<proteinExistence type="predicted"/>
<name>A0A1M6U5A5_9FIRM</name>
<dbReference type="RefSeq" id="WP_073112658.1">
    <property type="nucleotide sequence ID" value="NZ_FQZY01000067.1"/>
</dbReference>